<keyword evidence="2" id="KW-0804">Transcription</keyword>
<protein>
    <submittedName>
        <fullName evidence="4">Uncharacterized protein</fullName>
    </submittedName>
</protein>
<keyword evidence="2" id="KW-0806">Transcription termination</keyword>
<dbReference type="AlphaFoldDB" id="A0ABD1ILM7"/>
<name>A0ABD1ILM7_SALDI</name>
<dbReference type="PANTHER" id="PTHR13068:SF173">
    <property type="entry name" value="EMB|CAB62602.1"/>
    <property type="match status" value="1"/>
</dbReference>
<evidence type="ECO:0000256" key="1">
    <source>
        <dbReference type="ARBA" id="ARBA00007692"/>
    </source>
</evidence>
<organism evidence="4 5">
    <name type="scientific">Salvia divinorum</name>
    <name type="common">Maria pastora</name>
    <name type="synonym">Diviner's sage</name>
    <dbReference type="NCBI Taxonomy" id="28513"/>
    <lineage>
        <taxon>Eukaryota</taxon>
        <taxon>Viridiplantae</taxon>
        <taxon>Streptophyta</taxon>
        <taxon>Embryophyta</taxon>
        <taxon>Tracheophyta</taxon>
        <taxon>Spermatophyta</taxon>
        <taxon>Magnoliopsida</taxon>
        <taxon>eudicotyledons</taxon>
        <taxon>Gunneridae</taxon>
        <taxon>Pentapetalae</taxon>
        <taxon>asterids</taxon>
        <taxon>lamiids</taxon>
        <taxon>Lamiales</taxon>
        <taxon>Lamiaceae</taxon>
        <taxon>Nepetoideae</taxon>
        <taxon>Mentheae</taxon>
        <taxon>Salviinae</taxon>
        <taxon>Salvia</taxon>
        <taxon>Salvia subgen. Calosphace</taxon>
    </lineage>
</organism>
<keyword evidence="5" id="KW-1185">Reference proteome</keyword>
<dbReference type="Gene3D" id="1.25.70.10">
    <property type="entry name" value="Transcription termination factor 3, mitochondrial"/>
    <property type="match status" value="2"/>
</dbReference>
<dbReference type="PANTHER" id="PTHR13068">
    <property type="entry name" value="CGI-12 PROTEIN-RELATED"/>
    <property type="match status" value="1"/>
</dbReference>
<evidence type="ECO:0000313" key="4">
    <source>
        <dbReference type="EMBL" id="KAL1569590.1"/>
    </source>
</evidence>
<comment type="similarity">
    <text evidence="1">Belongs to the mTERF family.</text>
</comment>
<dbReference type="FunFam" id="1.25.70.10:FF:000001">
    <property type="entry name" value="Mitochondrial transcription termination factor-like"/>
    <property type="match status" value="1"/>
</dbReference>
<comment type="caution">
    <text evidence="4">The sequence shown here is derived from an EMBL/GenBank/DDBJ whole genome shotgun (WGS) entry which is preliminary data.</text>
</comment>
<evidence type="ECO:0000313" key="5">
    <source>
        <dbReference type="Proteomes" id="UP001567538"/>
    </source>
</evidence>
<reference evidence="4 5" key="1">
    <citation type="submission" date="2024-06" db="EMBL/GenBank/DDBJ databases">
        <title>A chromosome level genome sequence of Diviner's sage (Salvia divinorum).</title>
        <authorList>
            <person name="Ford S.A."/>
            <person name="Ro D.-K."/>
            <person name="Ness R.W."/>
            <person name="Phillips M.A."/>
        </authorList>
    </citation>
    <scope>NUCLEOTIDE SEQUENCE [LARGE SCALE GENOMIC DNA]</scope>
    <source>
        <strain evidence="4">SAF-2024a</strain>
        <tissue evidence="4">Leaf</tissue>
    </source>
</reference>
<dbReference type="SMART" id="SM00733">
    <property type="entry name" value="Mterf"/>
    <property type="match status" value="7"/>
</dbReference>
<dbReference type="GO" id="GO:0006353">
    <property type="term" value="P:DNA-templated transcription termination"/>
    <property type="evidence" value="ECO:0007669"/>
    <property type="project" value="UniProtKB-KW"/>
</dbReference>
<dbReference type="Pfam" id="PF02536">
    <property type="entry name" value="mTERF"/>
    <property type="match status" value="1"/>
</dbReference>
<evidence type="ECO:0000256" key="2">
    <source>
        <dbReference type="ARBA" id="ARBA00022472"/>
    </source>
</evidence>
<sequence length="394" mass="44959">MSKLVQAFFFKSCLFQNHGVSFCKLLVRYIASSSRYSHNRSCSSAPDLNAKNSVLLDYLVGSLKFSMNKALSVSSSYSRTKSLEKPQEVVCFFKGLGLSDAHVQSIARTVPSILFADVEKTLKPKVTLFQELGLSTLISRNPFALTFSLERTLRPSISLIKKMLVSDVRYRSKEQVNGDLLRVLTRCSTIFYMTRRLEANIIYLESCGIVGSQLSSLLLSRTRLFTMPVEKLEELVSRAVEMNLDTGSRMLAHAIGVLGCSSMKTLNGKYEVLRLFEFSKDEIESMFVKWPYMFGLSEANLRCKIEFFLNDIKIEKALLVQQPNLLSFSIKERVIPRYQVLEILKSRRLVSKDLRLITPMSPSNRKFYDRYIMPFTNDAEDLLLAYNSKFLDTS</sequence>
<accession>A0ABD1ILM7</accession>
<proteinExistence type="inferred from homology"/>
<keyword evidence="2" id="KW-0805">Transcription regulation</keyword>
<keyword evidence="3" id="KW-0809">Transit peptide</keyword>
<dbReference type="EMBL" id="JBEAFC010000001">
    <property type="protein sequence ID" value="KAL1569590.1"/>
    <property type="molecule type" value="Genomic_DNA"/>
</dbReference>
<evidence type="ECO:0000256" key="3">
    <source>
        <dbReference type="ARBA" id="ARBA00022946"/>
    </source>
</evidence>
<dbReference type="InterPro" id="IPR038538">
    <property type="entry name" value="MTERF_sf"/>
</dbReference>
<dbReference type="InterPro" id="IPR003690">
    <property type="entry name" value="MTERF"/>
</dbReference>
<gene>
    <name evidence="4" type="ORF">AAHA92_01053</name>
</gene>
<dbReference type="Proteomes" id="UP001567538">
    <property type="component" value="Unassembled WGS sequence"/>
</dbReference>